<evidence type="ECO:0000256" key="1">
    <source>
        <dbReference type="SAM" id="MobiDB-lite"/>
    </source>
</evidence>
<reference evidence="3" key="2">
    <citation type="journal article" date="2017" name="Nat. Plants">
        <title>The Aegilops tauschii genome reveals multiple impacts of transposons.</title>
        <authorList>
            <person name="Zhao G."/>
            <person name="Zou C."/>
            <person name="Li K."/>
            <person name="Wang K."/>
            <person name="Li T."/>
            <person name="Gao L."/>
            <person name="Zhang X."/>
            <person name="Wang H."/>
            <person name="Yang Z."/>
            <person name="Liu X."/>
            <person name="Jiang W."/>
            <person name="Mao L."/>
            <person name="Kong X."/>
            <person name="Jiao Y."/>
            <person name="Jia J."/>
        </authorList>
    </citation>
    <scope>NUCLEOTIDE SEQUENCE [LARGE SCALE GENOMIC DNA]</scope>
    <source>
        <strain evidence="3">cv. AL8/78</strain>
    </source>
</reference>
<organism evidence="2 3">
    <name type="scientific">Aegilops tauschii subsp. strangulata</name>
    <name type="common">Goatgrass</name>
    <dbReference type="NCBI Taxonomy" id="200361"/>
    <lineage>
        <taxon>Eukaryota</taxon>
        <taxon>Viridiplantae</taxon>
        <taxon>Streptophyta</taxon>
        <taxon>Embryophyta</taxon>
        <taxon>Tracheophyta</taxon>
        <taxon>Spermatophyta</taxon>
        <taxon>Magnoliopsida</taxon>
        <taxon>Liliopsida</taxon>
        <taxon>Poales</taxon>
        <taxon>Poaceae</taxon>
        <taxon>BOP clade</taxon>
        <taxon>Pooideae</taxon>
        <taxon>Triticodae</taxon>
        <taxon>Triticeae</taxon>
        <taxon>Triticinae</taxon>
        <taxon>Aegilops</taxon>
    </lineage>
</organism>
<dbReference type="Gramene" id="AET4Gv20223100.1">
    <property type="protein sequence ID" value="AET4Gv20223100.1"/>
    <property type="gene ID" value="AET4Gv20223100"/>
</dbReference>
<name>A0A453HL05_AEGTS</name>
<evidence type="ECO:0000313" key="3">
    <source>
        <dbReference type="Proteomes" id="UP000015105"/>
    </source>
</evidence>
<feature type="region of interest" description="Disordered" evidence="1">
    <location>
        <begin position="1"/>
        <end position="46"/>
    </location>
</feature>
<reference evidence="3" key="1">
    <citation type="journal article" date="2014" name="Science">
        <title>Ancient hybridizations among the ancestral genomes of bread wheat.</title>
        <authorList>
            <consortium name="International Wheat Genome Sequencing Consortium,"/>
            <person name="Marcussen T."/>
            <person name="Sandve S.R."/>
            <person name="Heier L."/>
            <person name="Spannagl M."/>
            <person name="Pfeifer M."/>
            <person name="Jakobsen K.S."/>
            <person name="Wulff B.B."/>
            <person name="Steuernagel B."/>
            <person name="Mayer K.F."/>
            <person name="Olsen O.A."/>
        </authorList>
    </citation>
    <scope>NUCLEOTIDE SEQUENCE [LARGE SCALE GENOMIC DNA]</scope>
    <source>
        <strain evidence="3">cv. AL8/78</strain>
    </source>
</reference>
<protein>
    <submittedName>
        <fullName evidence="2">Uncharacterized protein</fullName>
    </submittedName>
</protein>
<proteinExistence type="predicted"/>
<evidence type="ECO:0000313" key="2">
    <source>
        <dbReference type="EnsemblPlants" id="AET4Gv20223100.1"/>
    </source>
</evidence>
<reference evidence="2" key="3">
    <citation type="journal article" date="2017" name="Nature">
        <title>Genome sequence of the progenitor of the wheat D genome Aegilops tauschii.</title>
        <authorList>
            <person name="Luo M.C."/>
            <person name="Gu Y.Q."/>
            <person name="Puiu D."/>
            <person name="Wang H."/>
            <person name="Twardziok S.O."/>
            <person name="Deal K.R."/>
            <person name="Huo N."/>
            <person name="Zhu T."/>
            <person name="Wang L."/>
            <person name="Wang Y."/>
            <person name="McGuire P.E."/>
            <person name="Liu S."/>
            <person name="Long H."/>
            <person name="Ramasamy R.K."/>
            <person name="Rodriguez J.C."/>
            <person name="Van S.L."/>
            <person name="Yuan L."/>
            <person name="Wang Z."/>
            <person name="Xia Z."/>
            <person name="Xiao L."/>
            <person name="Anderson O.D."/>
            <person name="Ouyang S."/>
            <person name="Liang Y."/>
            <person name="Zimin A.V."/>
            <person name="Pertea G."/>
            <person name="Qi P."/>
            <person name="Bennetzen J.L."/>
            <person name="Dai X."/>
            <person name="Dawson M.W."/>
            <person name="Muller H.G."/>
            <person name="Kugler K."/>
            <person name="Rivarola-Duarte L."/>
            <person name="Spannagl M."/>
            <person name="Mayer K.F.X."/>
            <person name="Lu F.H."/>
            <person name="Bevan M.W."/>
            <person name="Leroy P."/>
            <person name="Li P."/>
            <person name="You F.M."/>
            <person name="Sun Q."/>
            <person name="Liu Z."/>
            <person name="Lyons E."/>
            <person name="Wicker T."/>
            <person name="Salzberg S.L."/>
            <person name="Devos K.M."/>
            <person name="Dvorak J."/>
        </authorList>
    </citation>
    <scope>NUCLEOTIDE SEQUENCE [LARGE SCALE GENOMIC DNA]</scope>
    <source>
        <strain evidence="2">cv. AL8/78</strain>
    </source>
</reference>
<dbReference type="Proteomes" id="UP000015105">
    <property type="component" value="Chromosome 4D"/>
</dbReference>
<accession>A0A453HL05</accession>
<dbReference type="AlphaFoldDB" id="A0A453HL05"/>
<reference evidence="2" key="5">
    <citation type="journal article" date="2021" name="G3 (Bethesda)">
        <title>Aegilops tauschii genome assembly Aet v5.0 features greater sequence contiguity and improved annotation.</title>
        <authorList>
            <person name="Wang L."/>
            <person name="Zhu T."/>
            <person name="Rodriguez J.C."/>
            <person name="Deal K.R."/>
            <person name="Dubcovsky J."/>
            <person name="McGuire P.E."/>
            <person name="Lux T."/>
            <person name="Spannagl M."/>
            <person name="Mayer K.F.X."/>
            <person name="Baldrich P."/>
            <person name="Meyers B.C."/>
            <person name="Huo N."/>
            <person name="Gu Y.Q."/>
            <person name="Zhou H."/>
            <person name="Devos K.M."/>
            <person name="Bennetzen J.L."/>
            <person name="Unver T."/>
            <person name="Budak H."/>
            <person name="Gulick P.J."/>
            <person name="Galiba G."/>
            <person name="Kalapos B."/>
            <person name="Nelson D.R."/>
            <person name="Li P."/>
            <person name="You F.M."/>
            <person name="Luo M.C."/>
            <person name="Dvorak J."/>
        </authorList>
    </citation>
    <scope>NUCLEOTIDE SEQUENCE [LARGE SCALE GENOMIC DNA]</scope>
    <source>
        <strain evidence="2">cv. AL8/78</strain>
    </source>
</reference>
<keyword evidence="3" id="KW-1185">Reference proteome</keyword>
<reference evidence="2" key="4">
    <citation type="submission" date="2019-03" db="UniProtKB">
        <authorList>
            <consortium name="EnsemblPlants"/>
        </authorList>
    </citation>
    <scope>IDENTIFICATION</scope>
</reference>
<sequence>MNDNNEDLHIGGHDIQSDAGTSHRTEDNMSTKSARSEQGEKSGTDSDLGKQAVLAFLQQMPNACPSNGVEHPSLLKIQVPQSLQKARRTMIDKIVEDSISNEQCYSILREMEMEEDNNCTLDLHKEMEMPDDSTEQAREQSSMHQLEEYGAEFPTLSKANSLKQKWGPTQATRCSTRVAPSGKSILEKAQELKQVKDLETARKGKNNHAFSFFNNPSFIEMAKKVGVEVDSPDNVMIDDEQL</sequence>
<dbReference type="EnsemblPlants" id="AET4Gv20223100.1">
    <property type="protein sequence ID" value="AET4Gv20223100.1"/>
    <property type="gene ID" value="AET4Gv20223100"/>
</dbReference>